<evidence type="ECO:0000313" key="2">
    <source>
        <dbReference type="Proteomes" id="UP000228875"/>
    </source>
</evidence>
<dbReference type="InterPro" id="IPR011004">
    <property type="entry name" value="Trimer_LpxA-like_sf"/>
</dbReference>
<dbReference type="SUPFAM" id="SSF51161">
    <property type="entry name" value="Trimeric LpxA-like enzymes"/>
    <property type="match status" value="1"/>
</dbReference>
<protein>
    <submittedName>
        <fullName evidence="1">Gamma carbonic anhydrase family protein</fullName>
    </submittedName>
</protein>
<dbReference type="InterPro" id="IPR050484">
    <property type="entry name" value="Transf_Hexapept/Carb_Anhydrase"/>
</dbReference>
<gene>
    <name evidence="1" type="ORF">CO077_00550</name>
</gene>
<dbReference type="PANTHER" id="PTHR13061">
    <property type="entry name" value="DYNACTIN SUBUNIT P25"/>
    <property type="match status" value="1"/>
</dbReference>
<dbReference type="InterPro" id="IPR001451">
    <property type="entry name" value="Hexapep"/>
</dbReference>
<accession>A0A2M8DND6</accession>
<sequence length="153" mass="16504">MQNKNFIHQKANLEGKVKLGKNVSVWAFASIRGDEGKITIGDNSNVQENVVIHGKTKIGKNVTVGHGAIVHGAKIGNNVLIGANSTILDSVEISDWNIIGAGTLIPPRTKIGKGSVVMGIPGKIIRKLNKKDKNLIMKSYKSYLAKIKNLLNK</sequence>
<dbReference type="Proteomes" id="UP000228875">
    <property type="component" value="Unassembled WGS sequence"/>
</dbReference>
<dbReference type="Pfam" id="PF00132">
    <property type="entry name" value="Hexapep"/>
    <property type="match status" value="1"/>
</dbReference>
<dbReference type="AlphaFoldDB" id="A0A2M8DND6"/>
<name>A0A2M8DND6_9BACT</name>
<dbReference type="CDD" id="cd04645">
    <property type="entry name" value="LbH_gamma_CA_like"/>
    <property type="match status" value="1"/>
</dbReference>
<dbReference type="InterPro" id="IPR047324">
    <property type="entry name" value="LbH_gamma_CA-like"/>
</dbReference>
<dbReference type="Gene3D" id="2.160.10.10">
    <property type="entry name" value="Hexapeptide repeat proteins"/>
    <property type="match status" value="1"/>
</dbReference>
<comment type="caution">
    <text evidence="1">The sequence shown here is derived from an EMBL/GenBank/DDBJ whole genome shotgun (WGS) entry which is preliminary data.</text>
</comment>
<dbReference type="PANTHER" id="PTHR13061:SF29">
    <property type="entry name" value="GAMMA CARBONIC ANHYDRASE-LIKE 1, MITOCHONDRIAL-RELATED"/>
    <property type="match status" value="1"/>
</dbReference>
<evidence type="ECO:0000313" key="1">
    <source>
        <dbReference type="EMBL" id="PJB99656.1"/>
    </source>
</evidence>
<reference evidence="2" key="1">
    <citation type="submission" date="2017-09" db="EMBL/GenBank/DDBJ databases">
        <title>Depth-based differentiation of microbial function through sediment-hosted aquifers and enrichment of novel symbionts in the deep terrestrial subsurface.</title>
        <authorList>
            <person name="Probst A.J."/>
            <person name="Ladd B."/>
            <person name="Jarett J.K."/>
            <person name="Geller-Mcgrath D.E."/>
            <person name="Sieber C.M.K."/>
            <person name="Emerson J.B."/>
            <person name="Anantharaman K."/>
            <person name="Thomas B.C."/>
            <person name="Malmstrom R."/>
            <person name="Stieglmeier M."/>
            <person name="Klingl A."/>
            <person name="Woyke T."/>
            <person name="Ryan C.M."/>
            <person name="Banfield J.F."/>
        </authorList>
    </citation>
    <scope>NUCLEOTIDE SEQUENCE [LARGE SCALE GENOMIC DNA]</scope>
</reference>
<proteinExistence type="predicted"/>
<organism evidence="1 2">
    <name type="scientific">Candidatus Nealsonbacteria bacterium CG_4_9_14_0_8_um_filter_35_12</name>
    <dbReference type="NCBI Taxonomy" id="1974692"/>
    <lineage>
        <taxon>Bacteria</taxon>
        <taxon>Candidatus Nealsoniibacteriota</taxon>
    </lineage>
</organism>
<dbReference type="EMBL" id="PFTB01000013">
    <property type="protein sequence ID" value="PJB99656.1"/>
    <property type="molecule type" value="Genomic_DNA"/>
</dbReference>